<dbReference type="InterPro" id="IPR004095">
    <property type="entry name" value="TGS"/>
</dbReference>
<dbReference type="OrthoDB" id="9764644at2"/>
<evidence type="ECO:0000259" key="1">
    <source>
        <dbReference type="PROSITE" id="PS51880"/>
    </source>
</evidence>
<dbReference type="InterPro" id="IPR012676">
    <property type="entry name" value="TGS-like"/>
</dbReference>
<comment type="caution">
    <text evidence="2">The sequence shown here is derived from an EMBL/GenBank/DDBJ whole genome shotgun (WGS) entry which is preliminary data.</text>
</comment>
<sequence>MSKNKKINVEYEGKVIEVNEGTKILDIMEDLKPKKESVIVAAKIENELRELNYRLKESCELKFLDLTDSDGYRIYRRSLSFVFIRAAKEILSGARISVEHSLSKGLYCEIHYKRPISEDDVTRIEERMKEIVDEGVDIKKDRVPLNKAKDIFKNLGMESKTKLFEFQDRTELNIYTCGWLQDYFYGYMVPNTSYLKNFQLRFYEPGVIIRYPQKENPNEIPEFTEQKKLSSIFRESEKWGEILEVAYIANLNTHIKDNTYPELIRVAEGLHEKKTVEIADMIKEQNKRIVLIAGPSSSGKTTFSKRLSIQLKVNGLRPIELSVDDYFVNREDTPLDENGEYDFEAVEAVDLKLFNEHLNKLVKGEKVEIPTFNFKTGKREYRGKFMQIDEDQIIIIEGIHGLNNKLTEAISDDKKFKIYISALTQLNIDGHNRIPTTDTRLIRRIVRDSKYRGHSAKTTLGLWKSVRRGEKRNIFPYQEEADVMFNSALFYELAVLKKYAEPLLKEITKDDKEFLEAKRLLKFLHYFLSIERDEVIPQTSILKEFVGGSCFRD</sequence>
<dbReference type="Pfam" id="PF00485">
    <property type="entry name" value="PRK"/>
    <property type="match status" value="1"/>
</dbReference>
<dbReference type="InterPro" id="IPR012675">
    <property type="entry name" value="Beta-grasp_dom_sf"/>
</dbReference>
<protein>
    <submittedName>
        <fullName evidence="2">AAA family ATPase</fullName>
    </submittedName>
</protein>
<dbReference type="Gene3D" id="3.30.980.10">
    <property type="entry name" value="Threonyl-trna Synthetase, Chain A, domain 2"/>
    <property type="match status" value="1"/>
</dbReference>
<dbReference type="CDD" id="cd02028">
    <property type="entry name" value="UMPK_like"/>
    <property type="match status" value="1"/>
</dbReference>
<dbReference type="SUPFAM" id="SSF81271">
    <property type="entry name" value="TGS-like"/>
    <property type="match status" value="1"/>
</dbReference>
<gene>
    <name evidence="2" type="ORF">CCE28_04230</name>
</gene>
<dbReference type="SMART" id="SM00382">
    <property type="entry name" value="AAA"/>
    <property type="match status" value="1"/>
</dbReference>
<evidence type="ECO:0000313" key="3">
    <source>
        <dbReference type="Proteomes" id="UP000216024"/>
    </source>
</evidence>
<name>A0A267MMW5_9FIRM</name>
<dbReference type="Gene3D" id="3.10.20.30">
    <property type="match status" value="1"/>
</dbReference>
<reference evidence="2 3" key="1">
    <citation type="submission" date="2017-06" db="EMBL/GenBank/DDBJ databases">
        <title>Draft genome sequence of anaerobic fermentative bacterium Anaeromicrobium sediminis DY2726D isolated from West Pacific Ocean sediments.</title>
        <authorList>
            <person name="Zeng X."/>
        </authorList>
    </citation>
    <scope>NUCLEOTIDE SEQUENCE [LARGE SCALE GENOMIC DNA]</scope>
    <source>
        <strain evidence="2 3">DY2726D</strain>
    </source>
</reference>
<dbReference type="SUPFAM" id="SSF55186">
    <property type="entry name" value="ThrRS/AlaRS common domain"/>
    <property type="match status" value="1"/>
</dbReference>
<dbReference type="PANTHER" id="PTHR10285">
    <property type="entry name" value="URIDINE KINASE"/>
    <property type="match status" value="1"/>
</dbReference>
<dbReference type="CDD" id="cd01667">
    <property type="entry name" value="TGS_ThrRS"/>
    <property type="match status" value="1"/>
</dbReference>
<dbReference type="InterPro" id="IPR003593">
    <property type="entry name" value="AAA+_ATPase"/>
</dbReference>
<dbReference type="InterPro" id="IPR027417">
    <property type="entry name" value="P-loop_NTPase"/>
</dbReference>
<dbReference type="Proteomes" id="UP000216024">
    <property type="component" value="Unassembled WGS sequence"/>
</dbReference>
<dbReference type="InterPro" id="IPR006083">
    <property type="entry name" value="PRK/URK"/>
</dbReference>
<feature type="domain" description="TGS" evidence="1">
    <location>
        <begin position="1"/>
        <end position="65"/>
    </location>
</feature>
<dbReference type="GO" id="GO:0016301">
    <property type="term" value="F:kinase activity"/>
    <property type="evidence" value="ECO:0007669"/>
    <property type="project" value="InterPro"/>
</dbReference>
<dbReference type="AlphaFoldDB" id="A0A267MMW5"/>
<proteinExistence type="predicted"/>
<accession>A0A267MMW5</accession>
<dbReference type="GO" id="GO:0005524">
    <property type="term" value="F:ATP binding"/>
    <property type="evidence" value="ECO:0007669"/>
    <property type="project" value="InterPro"/>
</dbReference>
<dbReference type="EMBL" id="NIBG01000002">
    <property type="protein sequence ID" value="PAB60752.1"/>
    <property type="molecule type" value="Genomic_DNA"/>
</dbReference>
<dbReference type="InterPro" id="IPR018163">
    <property type="entry name" value="Thr/Ala-tRNA-synth_IIc_edit"/>
</dbReference>
<dbReference type="PROSITE" id="PS51880">
    <property type="entry name" value="TGS"/>
    <property type="match status" value="1"/>
</dbReference>
<keyword evidence="3" id="KW-1185">Reference proteome</keyword>
<dbReference type="SUPFAM" id="SSF52540">
    <property type="entry name" value="P-loop containing nucleoside triphosphate hydrolases"/>
    <property type="match status" value="1"/>
</dbReference>
<evidence type="ECO:0000313" key="2">
    <source>
        <dbReference type="EMBL" id="PAB60752.1"/>
    </source>
</evidence>
<dbReference type="RefSeq" id="WP_095131287.1">
    <property type="nucleotide sequence ID" value="NZ_NIBG01000002.1"/>
</dbReference>
<organism evidence="2 3">
    <name type="scientific">Anaeromicrobium sediminis</name>
    <dbReference type="NCBI Taxonomy" id="1478221"/>
    <lineage>
        <taxon>Bacteria</taxon>
        <taxon>Bacillati</taxon>
        <taxon>Bacillota</taxon>
        <taxon>Clostridia</taxon>
        <taxon>Peptostreptococcales</taxon>
        <taxon>Thermotaleaceae</taxon>
        <taxon>Anaeromicrobium</taxon>
    </lineage>
</organism>
<dbReference type="Gene3D" id="3.40.50.300">
    <property type="entry name" value="P-loop containing nucleotide triphosphate hydrolases"/>
    <property type="match status" value="1"/>
</dbReference>